<evidence type="ECO:0000313" key="1">
    <source>
        <dbReference type="EMBL" id="JAH82010.1"/>
    </source>
</evidence>
<organism evidence="1">
    <name type="scientific">Anguilla anguilla</name>
    <name type="common">European freshwater eel</name>
    <name type="synonym">Muraena anguilla</name>
    <dbReference type="NCBI Taxonomy" id="7936"/>
    <lineage>
        <taxon>Eukaryota</taxon>
        <taxon>Metazoa</taxon>
        <taxon>Chordata</taxon>
        <taxon>Craniata</taxon>
        <taxon>Vertebrata</taxon>
        <taxon>Euteleostomi</taxon>
        <taxon>Actinopterygii</taxon>
        <taxon>Neopterygii</taxon>
        <taxon>Teleostei</taxon>
        <taxon>Anguilliformes</taxon>
        <taxon>Anguillidae</taxon>
        <taxon>Anguilla</taxon>
    </lineage>
</organism>
<name>A0A0E9VXG1_ANGAN</name>
<sequence length="50" mass="5743">MLKSGRKVELMLILNISFPFYGRKKERERESAASVYIGTVGELQLVQNNK</sequence>
<reference evidence="1" key="2">
    <citation type="journal article" date="2015" name="Fish Shellfish Immunol.">
        <title>Early steps in the European eel (Anguilla anguilla)-Vibrio vulnificus interaction in the gills: Role of the RtxA13 toxin.</title>
        <authorList>
            <person name="Callol A."/>
            <person name="Pajuelo D."/>
            <person name="Ebbesson L."/>
            <person name="Teles M."/>
            <person name="MacKenzie S."/>
            <person name="Amaro C."/>
        </authorList>
    </citation>
    <scope>NUCLEOTIDE SEQUENCE</scope>
</reference>
<accession>A0A0E9VXG1</accession>
<proteinExistence type="predicted"/>
<dbReference type="EMBL" id="GBXM01026567">
    <property type="protein sequence ID" value="JAH82010.1"/>
    <property type="molecule type" value="Transcribed_RNA"/>
</dbReference>
<reference evidence="1" key="1">
    <citation type="submission" date="2014-11" db="EMBL/GenBank/DDBJ databases">
        <authorList>
            <person name="Amaro Gonzalez C."/>
        </authorList>
    </citation>
    <scope>NUCLEOTIDE SEQUENCE</scope>
</reference>
<dbReference type="AlphaFoldDB" id="A0A0E9VXG1"/>
<protein>
    <submittedName>
        <fullName evidence="1">Uncharacterized protein</fullName>
    </submittedName>
</protein>